<feature type="compositionally biased region" description="Low complexity" evidence="1">
    <location>
        <begin position="86"/>
        <end position="97"/>
    </location>
</feature>
<gene>
    <name evidence="2" type="ORF">EMAD1354_LOCUS878</name>
</gene>
<reference evidence="2" key="1">
    <citation type="submission" date="2021-01" db="EMBL/GenBank/DDBJ databases">
        <authorList>
            <person name="Corre E."/>
            <person name="Pelletier E."/>
            <person name="Niang G."/>
            <person name="Scheremetjew M."/>
            <person name="Finn R."/>
            <person name="Kale V."/>
            <person name="Holt S."/>
            <person name="Cochrane G."/>
            <person name="Meng A."/>
            <person name="Brown T."/>
            <person name="Cohen L."/>
        </authorList>
    </citation>
    <scope>NUCLEOTIDE SEQUENCE</scope>
    <source>
        <strain evidence="2">CCMP3276</strain>
    </source>
</reference>
<organism evidence="2">
    <name type="scientific">Erythrolobus madagascarensis</name>
    <dbReference type="NCBI Taxonomy" id="708628"/>
    <lineage>
        <taxon>Eukaryota</taxon>
        <taxon>Rhodophyta</taxon>
        <taxon>Bangiophyceae</taxon>
        <taxon>Porphyridiales</taxon>
        <taxon>Porphyridiaceae</taxon>
        <taxon>Erythrolobus</taxon>
    </lineage>
</organism>
<evidence type="ECO:0000256" key="1">
    <source>
        <dbReference type="SAM" id="MobiDB-lite"/>
    </source>
</evidence>
<feature type="region of interest" description="Disordered" evidence="1">
    <location>
        <begin position="84"/>
        <end position="103"/>
    </location>
</feature>
<dbReference type="EMBL" id="HBFE01001271">
    <property type="protein sequence ID" value="CAD8724801.1"/>
    <property type="molecule type" value="Transcribed_RNA"/>
</dbReference>
<proteinExistence type="predicted"/>
<evidence type="ECO:0000313" key="2">
    <source>
        <dbReference type="EMBL" id="CAD8724801.1"/>
    </source>
</evidence>
<dbReference type="AlphaFoldDB" id="A0A7S0T5Z4"/>
<protein>
    <submittedName>
        <fullName evidence="2">Uncharacterized protein</fullName>
    </submittedName>
</protein>
<accession>A0A7S0T5Z4</accession>
<name>A0A7S0T5Z4_9RHOD</name>
<sequence length="103" mass="11586">MGGNENENAEGERKEMLVEQELRTEPHLELRLIEGESCVFLKVCRTLKSVIYEKLDAAVQMQRRPSRRGCASMKRMFSDADFMRTSAAPHPQPAASSTVAPFS</sequence>